<dbReference type="PANTHER" id="PTHR21089:SF1">
    <property type="entry name" value="BIFUNCTIONAL 3-DEHYDROQUINATE DEHYDRATASE_SHIKIMATE DEHYDROGENASE, CHLOROPLASTIC"/>
    <property type="match status" value="1"/>
</dbReference>
<accession>A0ABQ1N1D6</accession>
<organism evidence="5 6">
    <name type="scientific">Marivirga lumbricoides</name>
    <dbReference type="NCBI Taxonomy" id="1046115"/>
    <lineage>
        <taxon>Bacteria</taxon>
        <taxon>Pseudomonadati</taxon>
        <taxon>Bacteroidota</taxon>
        <taxon>Cytophagia</taxon>
        <taxon>Cytophagales</taxon>
        <taxon>Marivirgaceae</taxon>
        <taxon>Marivirga</taxon>
    </lineage>
</organism>
<dbReference type="CDD" id="cd01065">
    <property type="entry name" value="NAD_bind_Shikimate_DH"/>
    <property type="match status" value="1"/>
</dbReference>
<dbReference type="InterPro" id="IPR046346">
    <property type="entry name" value="Aminoacid_DH-like_N_sf"/>
</dbReference>
<name>A0ABQ1N1D6_9BACT</name>
<evidence type="ECO:0000259" key="4">
    <source>
        <dbReference type="Pfam" id="PF08501"/>
    </source>
</evidence>
<sequence>MKLLGLIGYPLGHSFSKAYFSNKFLKEGLSDYDYQLFPLKDISEFPALLNAFPNLKGLNVTIPYKEKVIPYLDELDESAEKIGAVNVIKLDNGKKTGYNSDYYGFRKSLQDFLPQNFEGKALVLGTGGASKAINFALGTMELPFQVVSRDSTRGLSYQSLLNNPELLRHFHLIVNTTPLGTYPSVEEKPDLPYDRIGENHFLYDLVYNPEQTAFMKEGIARNASVKNGYEMLVEQAEKAWEIWNE</sequence>
<dbReference type="RefSeq" id="WP_188467132.1">
    <property type="nucleotide sequence ID" value="NZ_BAABHU010000015.1"/>
</dbReference>
<evidence type="ECO:0000256" key="1">
    <source>
        <dbReference type="ARBA" id="ARBA00004871"/>
    </source>
</evidence>
<dbReference type="SUPFAM" id="SSF53223">
    <property type="entry name" value="Aminoacid dehydrogenase-like, N-terminal domain"/>
    <property type="match status" value="1"/>
</dbReference>
<dbReference type="PANTHER" id="PTHR21089">
    <property type="entry name" value="SHIKIMATE DEHYDROGENASE"/>
    <property type="match status" value="1"/>
</dbReference>
<feature type="domain" description="Shikimate dehydrogenase substrate binding N-terminal" evidence="4">
    <location>
        <begin position="6"/>
        <end position="88"/>
    </location>
</feature>
<dbReference type="Gene3D" id="3.40.50.10860">
    <property type="entry name" value="Leucine Dehydrogenase, chain A, domain 1"/>
    <property type="match status" value="1"/>
</dbReference>
<dbReference type="EMBL" id="BMEC01000015">
    <property type="protein sequence ID" value="GGC50741.1"/>
    <property type="molecule type" value="Genomic_DNA"/>
</dbReference>
<keyword evidence="3" id="KW-0028">Amino-acid biosynthesis</keyword>
<comment type="pathway">
    <text evidence="1">Metabolic intermediate biosynthesis; chorismate biosynthesis; chorismate from D-erythrose 4-phosphate and phosphoenolpyruvate: step 4/7.</text>
</comment>
<evidence type="ECO:0000256" key="2">
    <source>
        <dbReference type="ARBA" id="ARBA00023002"/>
    </source>
</evidence>
<dbReference type="Gene3D" id="3.40.50.720">
    <property type="entry name" value="NAD(P)-binding Rossmann-like Domain"/>
    <property type="match status" value="1"/>
</dbReference>
<dbReference type="SUPFAM" id="SSF51735">
    <property type="entry name" value="NAD(P)-binding Rossmann-fold domains"/>
    <property type="match status" value="1"/>
</dbReference>
<evidence type="ECO:0000313" key="6">
    <source>
        <dbReference type="Proteomes" id="UP000636010"/>
    </source>
</evidence>
<keyword evidence="2" id="KW-0560">Oxidoreductase</keyword>
<reference evidence="6" key="1">
    <citation type="journal article" date="2019" name="Int. J. Syst. Evol. Microbiol.">
        <title>The Global Catalogue of Microorganisms (GCM) 10K type strain sequencing project: providing services to taxonomists for standard genome sequencing and annotation.</title>
        <authorList>
            <consortium name="The Broad Institute Genomics Platform"/>
            <consortium name="The Broad Institute Genome Sequencing Center for Infectious Disease"/>
            <person name="Wu L."/>
            <person name="Ma J."/>
        </authorList>
    </citation>
    <scope>NUCLEOTIDE SEQUENCE [LARGE SCALE GENOMIC DNA]</scope>
    <source>
        <strain evidence="6">CGMCC 1.10832</strain>
    </source>
</reference>
<evidence type="ECO:0000256" key="3">
    <source>
        <dbReference type="ARBA" id="ARBA00023141"/>
    </source>
</evidence>
<dbReference type="InterPro" id="IPR022893">
    <property type="entry name" value="Shikimate_DH_fam"/>
</dbReference>
<dbReference type="Proteomes" id="UP000636010">
    <property type="component" value="Unassembled WGS sequence"/>
</dbReference>
<protein>
    <submittedName>
        <fullName evidence="5">Shikimate 5-dehydrogenase</fullName>
    </submittedName>
</protein>
<gene>
    <name evidence="5" type="ORF">GCM10011506_40580</name>
</gene>
<comment type="caution">
    <text evidence="5">The sequence shown here is derived from an EMBL/GenBank/DDBJ whole genome shotgun (WGS) entry which is preliminary data.</text>
</comment>
<dbReference type="Pfam" id="PF08501">
    <property type="entry name" value="Shikimate_dh_N"/>
    <property type="match status" value="1"/>
</dbReference>
<keyword evidence="6" id="KW-1185">Reference proteome</keyword>
<keyword evidence="3" id="KW-0057">Aromatic amino acid biosynthesis</keyword>
<proteinExistence type="predicted"/>
<dbReference type="InterPro" id="IPR013708">
    <property type="entry name" value="Shikimate_DH-bd_N"/>
</dbReference>
<dbReference type="InterPro" id="IPR036291">
    <property type="entry name" value="NAD(P)-bd_dom_sf"/>
</dbReference>
<evidence type="ECO:0000313" key="5">
    <source>
        <dbReference type="EMBL" id="GGC50741.1"/>
    </source>
</evidence>